<feature type="chain" id="PRO_5039090853" description="Oxygen sensor histidine kinase NreB" evidence="20">
    <location>
        <begin position="21"/>
        <end position="665"/>
    </location>
</feature>
<dbReference type="GO" id="GO:0046872">
    <property type="term" value="F:metal ion binding"/>
    <property type="evidence" value="ECO:0007669"/>
    <property type="project" value="UniProtKB-KW"/>
</dbReference>
<keyword evidence="19" id="KW-0812">Transmembrane</keyword>
<evidence type="ECO:0000259" key="21">
    <source>
        <dbReference type="PROSITE" id="PS50109"/>
    </source>
</evidence>
<keyword evidence="12 22" id="KW-0418">Kinase</keyword>
<evidence type="ECO:0000256" key="4">
    <source>
        <dbReference type="ARBA" id="ARBA00012438"/>
    </source>
</evidence>
<evidence type="ECO:0000256" key="16">
    <source>
        <dbReference type="ARBA" id="ARBA00023014"/>
    </source>
</evidence>
<evidence type="ECO:0000256" key="12">
    <source>
        <dbReference type="ARBA" id="ARBA00022777"/>
    </source>
</evidence>
<feature type="transmembrane region" description="Helical" evidence="19">
    <location>
        <begin position="95"/>
        <end position="121"/>
    </location>
</feature>
<dbReference type="GO" id="GO:0005737">
    <property type="term" value="C:cytoplasm"/>
    <property type="evidence" value="ECO:0007669"/>
    <property type="project" value="UniProtKB-SubCell"/>
</dbReference>
<evidence type="ECO:0000256" key="19">
    <source>
        <dbReference type="SAM" id="Phobius"/>
    </source>
</evidence>
<sequence>MRLPRLLPAVLLALAGAAGAVVNVALARVQEPGRVPVDEVCVAVVVLAYGAVAVLVSAARPRHLVGRLLATGSAAWGLGEGSLALGLHLGAGDAAAWAVTLGTATRALGWLTLVIVVPFVLPDGRAPWPGRRLPGAVVGGAVGLFTLATLLAPVPLDRRASGVSSPTGLPEALRPVADTVALAGLAACVVALVVAIAGLVHRWRTGDTLRQQQLLWLALAFVPPVLLLPLLATDLARPWLFALVSVPVPVAVAVAVLQRRLYDVQLALSRTLTYLALSAVVALLYAATVAGAGAVLDERGADWLPWLAAGVVAVTFAPLRDALQRGVSRLTYGQWAEPGEVLGATARRLGDAADVPALLATLADELATTLRLDRVEIRDATGAVLAAAGREGADLHEDPLTAYGRPVGSLQWARRSSGLRDADRRLLDDVESQLGGVVHAAGLVEGLRGAQHRLVLAREEERRRLRRDLHDGLGPSLASLTLNVDELRNRWPRLEDPDAELLRLRGAVQAAVVDVRRIVEGLRPAPLSDLGLAGALEQLTARSRDTRVDLDVEELPELPAAVEVAAYRVVQEALSNALRHAHATRVRVVLRVVTGELLVEVLDDGDGTAAPRPGGVGLGSMRERAEELGGRLAVASAPGRGTRVRLELPLGAAARQGSPLAGGAG</sequence>
<feature type="transmembrane region" description="Helical" evidence="19">
    <location>
        <begin position="37"/>
        <end position="56"/>
    </location>
</feature>
<evidence type="ECO:0000256" key="10">
    <source>
        <dbReference type="ARBA" id="ARBA00022723"/>
    </source>
</evidence>
<feature type="transmembrane region" description="Helical" evidence="19">
    <location>
        <begin position="176"/>
        <end position="201"/>
    </location>
</feature>
<evidence type="ECO:0000256" key="9">
    <source>
        <dbReference type="ARBA" id="ARBA00022679"/>
    </source>
</evidence>
<keyword evidence="11" id="KW-0547">Nucleotide-binding</keyword>
<comment type="function">
    <text evidence="17">Member of the two-component regulatory system NreB/NreC involved in the control of dissimilatory nitrate/nitrite reduction in response to oxygen. NreB functions as a direct oxygen sensor histidine kinase which is autophosphorylated, in the absence of oxygen, probably at the conserved histidine residue, and transfers its phosphate group probably to a conserved aspartate residue of NreC. NreB/NreC activates the expression of the nitrate (narGHJI) and nitrite (nir) reductase operons, as well as the putative nitrate transporter gene narT.</text>
</comment>
<dbReference type="EC" id="2.7.13.3" evidence="4"/>
<dbReference type="InterPro" id="IPR011712">
    <property type="entry name" value="Sig_transdc_His_kin_sub3_dim/P"/>
</dbReference>
<evidence type="ECO:0000256" key="17">
    <source>
        <dbReference type="ARBA" id="ARBA00024827"/>
    </source>
</evidence>
<dbReference type="PRINTS" id="PR00344">
    <property type="entry name" value="BCTRLSENSOR"/>
</dbReference>
<evidence type="ECO:0000256" key="6">
    <source>
        <dbReference type="ARBA" id="ARBA00022485"/>
    </source>
</evidence>
<keyword evidence="14" id="KW-0408">Iron</keyword>
<dbReference type="GO" id="GO:0046983">
    <property type="term" value="F:protein dimerization activity"/>
    <property type="evidence" value="ECO:0007669"/>
    <property type="project" value="InterPro"/>
</dbReference>
<keyword evidence="23" id="KW-1185">Reference proteome</keyword>
<keyword evidence="9" id="KW-0808">Transferase</keyword>
<comment type="catalytic activity">
    <reaction evidence="1">
        <text>ATP + protein L-histidine = ADP + protein N-phospho-L-histidine.</text>
        <dbReference type="EC" id="2.7.13.3"/>
    </reaction>
</comment>
<dbReference type="PANTHER" id="PTHR24421">
    <property type="entry name" value="NITRATE/NITRITE SENSOR PROTEIN NARX-RELATED"/>
    <property type="match status" value="1"/>
</dbReference>
<dbReference type="AlphaFoldDB" id="A0A285VHJ8"/>
<dbReference type="GO" id="GO:0005524">
    <property type="term" value="F:ATP binding"/>
    <property type="evidence" value="ECO:0007669"/>
    <property type="project" value="UniProtKB-KW"/>
</dbReference>
<evidence type="ECO:0000313" key="23">
    <source>
        <dbReference type="Proteomes" id="UP000219688"/>
    </source>
</evidence>
<accession>A0A285VHJ8</accession>
<dbReference type="SMART" id="SM00387">
    <property type="entry name" value="HATPase_c"/>
    <property type="match status" value="1"/>
</dbReference>
<gene>
    <name evidence="22" type="ORF">SAMN05421879_10220</name>
</gene>
<keyword evidence="19" id="KW-0472">Membrane</keyword>
<dbReference type="PANTHER" id="PTHR24421:SF10">
    <property type="entry name" value="NITRATE_NITRITE SENSOR PROTEIN NARQ"/>
    <property type="match status" value="1"/>
</dbReference>
<dbReference type="InterPro" id="IPR004358">
    <property type="entry name" value="Sig_transdc_His_kin-like_C"/>
</dbReference>
<dbReference type="GO" id="GO:0016020">
    <property type="term" value="C:membrane"/>
    <property type="evidence" value="ECO:0007669"/>
    <property type="project" value="InterPro"/>
</dbReference>
<dbReference type="InterPro" id="IPR050482">
    <property type="entry name" value="Sensor_HK_TwoCompSys"/>
</dbReference>
<keyword evidence="19" id="KW-1133">Transmembrane helix</keyword>
<evidence type="ECO:0000256" key="5">
    <source>
        <dbReference type="ARBA" id="ARBA00017322"/>
    </source>
</evidence>
<keyword evidence="13" id="KW-0067">ATP-binding</keyword>
<evidence type="ECO:0000256" key="11">
    <source>
        <dbReference type="ARBA" id="ARBA00022741"/>
    </source>
</evidence>
<feature type="transmembrane region" description="Helical" evidence="19">
    <location>
        <begin position="133"/>
        <end position="156"/>
    </location>
</feature>
<proteinExistence type="predicted"/>
<protein>
    <recommendedName>
        <fullName evidence="5">Oxygen sensor histidine kinase NreB</fullName>
        <ecNumber evidence="4">2.7.13.3</ecNumber>
    </recommendedName>
    <alternativeName>
        <fullName evidence="18">Nitrogen regulation protein B</fullName>
    </alternativeName>
</protein>
<dbReference type="GO" id="GO:0000155">
    <property type="term" value="F:phosphorelay sensor kinase activity"/>
    <property type="evidence" value="ECO:0007669"/>
    <property type="project" value="InterPro"/>
</dbReference>
<dbReference type="Gene3D" id="1.20.5.1930">
    <property type="match status" value="1"/>
</dbReference>
<evidence type="ECO:0000256" key="2">
    <source>
        <dbReference type="ARBA" id="ARBA00001966"/>
    </source>
</evidence>
<dbReference type="Pfam" id="PF02518">
    <property type="entry name" value="HATPase_c"/>
    <property type="match status" value="1"/>
</dbReference>
<evidence type="ECO:0000256" key="8">
    <source>
        <dbReference type="ARBA" id="ARBA00022553"/>
    </source>
</evidence>
<evidence type="ECO:0000313" key="22">
    <source>
        <dbReference type="EMBL" id="SOC53555.1"/>
    </source>
</evidence>
<keyword evidence="10" id="KW-0479">Metal-binding</keyword>
<keyword evidence="16" id="KW-0411">Iron-sulfur</keyword>
<keyword evidence="15" id="KW-0902">Two-component regulatory system</keyword>
<evidence type="ECO:0000256" key="20">
    <source>
        <dbReference type="SAM" id="SignalP"/>
    </source>
</evidence>
<dbReference type="Pfam" id="PF07730">
    <property type="entry name" value="HisKA_3"/>
    <property type="match status" value="1"/>
</dbReference>
<keyword evidence="6" id="KW-0004">4Fe-4S</keyword>
<feature type="transmembrane region" description="Helical" evidence="19">
    <location>
        <begin position="213"/>
        <end position="232"/>
    </location>
</feature>
<dbReference type="SUPFAM" id="SSF55874">
    <property type="entry name" value="ATPase domain of HSP90 chaperone/DNA topoisomerase II/histidine kinase"/>
    <property type="match status" value="1"/>
</dbReference>
<comment type="subcellular location">
    <subcellularLocation>
        <location evidence="3">Cytoplasm</location>
    </subcellularLocation>
</comment>
<dbReference type="InterPro" id="IPR003594">
    <property type="entry name" value="HATPase_dom"/>
</dbReference>
<keyword evidence="7" id="KW-0963">Cytoplasm</keyword>
<evidence type="ECO:0000256" key="13">
    <source>
        <dbReference type="ARBA" id="ARBA00022840"/>
    </source>
</evidence>
<comment type="cofactor">
    <cofactor evidence="2">
        <name>[4Fe-4S] cluster</name>
        <dbReference type="ChEBI" id="CHEBI:49883"/>
    </cofactor>
</comment>
<keyword evidence="8" id="KW-0597">Phosphoprotein</keyword>
<evidence type="ECO:0000256" key="7">
    <source>
        <dbReference type="ARBA" id="ARBA00022490"/>
    </source>
</evidence>
<dbReference type="EMBL" id="OBQK01000002">
    <property type="protein sequence ID" value="SOC53555.1"/>
    <property type="molecule type" value="Genomic_DNA"/>
</dbReference>
<evidence type="ECO:0000256" key="15">
    <source>
        <dbReference type="ARBA" id="ARBA00023012"/>
    </source>
</evidence>
<evidence type="ECO:0000256" key="3">
    <source>
        <dbReference type="ARBA" id="ARBA00004496"/>
    </source>
</evidence>
<organism evidence="22 23">
    <name type="scientific">Ornithinimicrobium cerasi</name>
    <dbReference type="NCBI Taxonomy" id="2248773"/>
    <lineage>
        <taxon>Bacteria</taxon>
        <taxon>Bacillati</taxon>
        <taxon>Actinomycetota</taxon>
        <taxon>Actinomycetes</taxon>
        <taxon>Micrococcales</taxon>
        <taxon>Ornithinimicrobiaceae</taxon>
        <taxon>Ornithinimicrobium</taxon>
    </lineage>
</organism>
<dbReference type="Gene3D" id="3.30.565.10">
    <property type="entry name" value="Histidine kinase-like ATPase, C-terminal domain"/>
    <property type="match status" value="1"/>
</dbReference>
<name>A0A285VHJ8_9MICO</name>
<dbReference type="InterPro" id="IPR036890">
    <property type="entry name" value="HATPase_C_sf"/>
</dbReference>
<feature type="signal peptide" evidence="20">
    <location>
        <begin position="1"/>
        <end position="20"/>
    </location>
</feature>
<dbReference type="GO" id="GO:0051539">
    <property type="term" value="F:4 iron, 4 sulfur cluster binding"/>
    <property type="evidence" value="ECO:0007669"/>
    <property type="project" value="UniProtKB-KW"/>
</dbReference>
<feature type="domain" description="Histidine kinase" evidence="21">
    <location>
        <begin position="425"/>
        <end position="652"/>
    </location>
</feature>
<feature type="transmembrane region" description="Helical" evidence="19">
    <location>
        <begin position="238"/>
        <end position="259"/>
    </location>
</feature>
<dbReference type="CDD" id="cd16917">
    <property type="entry name" value="HATPase_UhpB-NarQ-NarX-like"/>
    <property type="match status" value="1"/>
</dbReference>
<dbReference type="PROSITE" id="PS50109">
    <property type="entry name" value="HIS_KIN"/>
    <property type="match status" value="1"/>
</dbReference>
<evidence type="ECO:0000256" key="18">
    <source>
        <dbReference type="ARBA" id="ARBA00030800"/>
    </source>
</evidence>
<evidence type="ECO:0000256" key="1">
    <source>
        <dbReference type="ARBA" id="ARBA00000085"/>
    </source>
</evidence>
<dbReference type="Proteomes" id="UP000219688">
    <property type="component" value="Unassembled WGS sequence"/>
</dbReference>
<dbReference type="RefSeq" id="WP_097187085.1">
    <property type="nucleotide sequence ID" value="NZ_OBQK01000002.1"/>
</dbReference>
<dbReference type="InterPro" id="IPR005467">
    <property type="entry name" value="His_kinase_dom"/>
</dbReference>
<keyword evidence="20" id="KW-0732">Signal</keyword>
<feature type="transmembrane region" description="Helical" evidence="19">
    <location>
        <begin position="271"/>
        <end position="291"/>
    </location>
</feature>
<evidence type="ECO:0000256" key="14">
    <source>
        <dbReference type="ARBA" id="ARBA00023004"/>
    </source>
</evidence>
<reference evidence="23" key="1">
    <citation type="submission" date="2017-08" db="EMBL/GenBank/DDBJ databases">
        <authorList>
            <person name="Varghese N."/>
            <person name="Submissions S."/>
        </authorList>
    </citation>
    <scope>NUCLEOTIDE SEQUENCE [LARGE SCALE GENOMIC DNA]</scope>
    <source>
        <strain evidence="23">USBA17B2</strain>
    </source>
</reference>